<dbReference type="EMBL" id="JBIGIA010000003">
    <property type="protein sequence ID" value="MFG6456084.1"/>
    <property type="molecule type" value="Genomic_DNA"/>
</dbReference>
<keyword evidence="5" id="KW-0798">TonB box</keyword>
<evidence type="ECO:0000256" key="5">
    <source>
        <dbReference type="RuleBase" id="RU003357"/>
    </source>
</evidence>
<comment type="caution">
    <text evidence="9">The sequence shown here is derived from an EMBL/GenBank/DDBJ whole genome shotgun (WGS) entry which is preliminary data.</text>
</comment>
<evidence type="ECO:0000256" key="1">
    <source>
        <dbReference type="ARBA" id="ARBA00004442"/>
    </source>
</evidence>
<dbReference type="Gene3D" id="2.170.130.10">
    <property type="entry name" value="TonB-dependent receptor, plug domain"/>
    <property type="match status" value="1"/>
</dbReference>
<reference evidence="9 10" key="1">
    <citation type="submission" date="2024-09" db="EMBL/GenBank/DDBJ databases">
        <title>Novel species of the genus Pelomonas and Roseateles isolated from streams.</title>
        <authorList>
            <person name="Lu H."/>
        </authorList>
    </citation>
    <scope>NUCLEOTIDE SEQUENCE [LARGE SCALE GENOMIC DNA]</scope>
    <source>
        <strain evidence="9 10">BYS96W</strain>
    </source>
</reference>
<proteinExistence type="inferred from homology"/>
<dbReference type="PANTHER" id="PTHR40980">
    <property type="entry name" value="PLUG DOMAIN-CONTAINING PROTEIN"/>
    <property type="match status" value="1"/>
</dbReference>
<dbReference type="SUPFAM" id="SSF56935">
    <property type="entry name" value="Porins"/>
    <property type="match status" value="1"/>
</dbReference>
<dbReference type="Proteomes" id="UP001606305">
    <property type="component" value="Unassembled WGS sequence"/>
</dbReference>
<dbReference type="InterPro" id="IPR000531">
    <property type="entry name" value="Beta-barrel_TonB"/>
</dbReference>
<evidence type="ECO:0000256" key="6">
    <source>
        <dbReference type="SAM" id="SignalP"/>
    </source>
</evidence>
<sequence length="1048" mass="114734">MRQATTPSTPFRRNAVSLAAAQCLMLLALPAHAQSAAAPPAAAASAAKPGSQQLETVIVSGRRAALASAQKLKQESDEIVDSVMADEIGKLPDRSVSEVLQRIVGATMSRVSANNDPVHFSVEGSGVNIRGLTYVSAQLNGRETFSANQGRNLGFEDVPPELMSGVDVYKNPSAEQIEGAIGGLVNLRTALPFDFNGFKASLSADVSRNSLAAKNKPSVSGLLTNTWNTDLGRIGLMVDVAHSLSGNRTDGLVLDPFYKQSATSPNWISRGITWRQQFYERVRDGLYAAAQWRKGDVESSLTFFRSKYRFDWNENNVSNQVDPYNVRVLNGKYDSNGVMTTGTLTGVNSNGDVTGIEVENQTRYSQRSSKTDDLSWKIQGRINDNLSWSSDLQYVRSRTQNFDSTVGTGVQLPSEQVDYTGSMPHVVFDSAAKAILNDPSKYYWSMMMDHLDKGTGTQKAWKADGRWTFRDSGILEDFRFGVRLAKRDAETINSMNANGDSYNWATVTHAWQLGWNISELAYINQSNIPTYKNSFNNFMGGGKVDLPSLYFPAASVAFGWPDSYNQLHQLYLAKCAAFAAANGWGGCASQAESVQGGGRWAPASFGTDPKGTNTQAENTTAGYGQLRFSFDEKGLPLDGNVGLRVVRTKNEAHGYTSLSVESAPAGAVLASGVTMPNFTAATIAANTKAQNFSQTFTDFMPSLNLRLKAAPDLQFRFAVSRALSRPQLGQMQAYLPMKLTLDIEKPSDPTSTQPPLIKAVKLTGTANGNPELKPIRSTQEDLTAEWYFAKSSSLTMAVFNKNLKDIILNQTFKRTITDSDGKPVSFVMNGPVNGAKGYARGAEVAFQQYFDWVPSWLQGLGVQANYTYVDSKVKRYNAVYSAYCTPGAGQDNLNLYINGCDTDGRTFGDMPLDNLSRNTYNIALLFDRGPISARIAYNWRGRYLYGVALNSDNTGPNQTNALDTNPASATYNRHDISLPLGLPLWADAYGQVDVGLHYKWTDNFTMGLDATNLTNKTYKQIMQQHIGMIGHNYFTSGRTYKVSAQYSF</sequence>
<dbReference type="NCBIfam" id="TIGR01782">
    <property type="entry name" value="TonB-Xanth-Caul"/>
    <property type="match status" value="1"/>
</dbReference>
<feature type="domain" description="TonB-dependent receptor-like beta-barrel" evidence="7">
    <location>
        <begin position="479"/>
        <end position="1013"/>
    </location>
</feature>
<evidence type="ECO:0000313" key="10">
    <source>
        <dbReference type="Proteomes" id="UP001606305"/>
    </source>
</evidence>
<dbReference type="InterPro" id="IPR036942">
    <property type="entry name" value="Beta-barrel_TonB_sf"/>
</dbReference>
<dbReference type="RefSeq" id="WP_394486795.1">
    <property type="nucleotide sequence ID" value="NZ_JBIGIA010000003.1"/>
</dbReference>
<name>A0ABW7G2J9_9BURK</name>
<protein>
    <submittedName>
        <fullName evidence="9">TonB-dependent receptor</fullName>
    </submittedName>
</protein>
<keyword evidence="10" id="KW-1185">Reference proteome</keyword>
<keyword evidence="6" id="KW-0732">Signal</keyword>
<evidence type="ECO:0000259" key="7">
    <source>
        <dbReference type="Pfam" id="PF00593"/>
    </source>
</evidence>
<dbReference type="InterPro" id="IPR037066">
    <property type="entry name" value="Plug_dom_sf"/>
</dbReference>
<accession>A0ABW7G2J9</accession>
<evidence type="ECO:0000256" key="3">
    <source>
        <dbReference type="ARBA" id="ARBA00023136"/>
    </source>
</evidence>
<dbReference type="PANTHER" id="PTHR40980:SF3">
    <property type="entry name" value="TONB-DEPENDENT RECEPTOR-LIKE BETA-BARREL DOMAIN-CONTAINING PROTEIN"/>
    <property type="match status" value="1"/>
</dbReference>
<dbReference type="Pfam" id="PF00593">
    <property type="entry name" value="TonB_dep_Rec_b-barrel"/>
    <property type="match status" value="1"/>
</dbReference>
<organism evidence="9 10">
    <name type="scientific">Pelomonas nitida</name>
    <dbReference type="NCBI Taxonomy" id="3299027"/>
    <lineage>
        <taxon>Bacteria</taxon>
        <taxon>Pseudomonadati</taxon>
        <taxon>Pseudomonadota</taxon>
        <taxon>Betaproteobacteria</taxon>
        <taxon>Burkholderiales</taxon>
        <taxon>Sphaerotilaceae</taxon>
        <taxon>Roseateles</taxon>
    </lineage>
</organism>
<comment type="subcellular location">
    <subcellularLocation>
        <location evidence="1 5">Cell outer membrane</location>
    </subcellularLocation>
</comment>
<keyword evidence="9" id="KW-0675">Receptor</keyword>
<feature type="chain" id="PRO_5047542713" evidence="6">
    <location>
        <begin position="34"/>
        <end position="1048"/>
    </location>
</feature>
<keyword evidence="4" id="KW-0998">Cell outer membrane</keyword>
<gene>
    <name evidence="9" type="ORF">ACG00X_04490</name>
</gene>
<evidence type="ECO:0000256" key="4">
    <source>
        <dbReference type="ARBA" id="ARBA00023237"/>
    </source>
</evidence>
<evidence type="ECO:0000313" key="9">
    <source>
        <dbReference type="EMBL" id="MFG6456084.1"/>
    </source>
</evidence>
<evidence type="ECO:0000259" key="8">
    <source>
        <dbReference type="Pfam" id="PF07715"/>
    </source>
</evidence>
<comment type="similarity">
    <text evidence="2 5">Belongs to the TonB-dependent receptor family.</text>
</comment>
<dbReference type="InterPro" id="IPR012910">
    <property type="entry name" value="Plug_dom"/>
</dbReference>
<dbReference type="Gene3D" id="2.40.170.20">
    <property type="entry name" value="TonB-dependent receptor, beta-barrel domain"/>
    <property type="match status" value="1"/>
</dbReference>
<dbReference type="InterPro" id="IPR010104">
    <property type="entry name" value="TonB_rcpt_bac"/>
</dbReference>
<dbReference type="Pfam" id="PF07715">
    <property type="entry name" value="Plug"/>
    <property type="match status" value="1"/>
</dbReference>
<evidence type="ECO:0000256" key="2">
    <source>
        <dbReference type="ARBA" id="ARBA00009810"/>
    </source>
</evidence>
<feature type="signal peptide" evidence="6">
    <location>
        <begin position="1"/>
        <end position="33"/>
    </location>
</feature>
<keyword evidence="3 5" id="KW-0472">Membrane</keyword>
<feature type="domain" description="TonB-dependent receptor plug" evidence="8">
    <location>
        <begin position="73"/>
        <end position="183"/>
    </location>
</feature>